<dbReference type="InterPro" id="IPR020945">
    <property type="entry name" value="DMSO/NO3_reduct_chaperone"/>
</dbReference>
<gene>
    <name evidence="2" type="ORF">PRZ03_04385</name>
</gene>
<dbReference type="RefSeq" id="WP_273599183.1">
    <property type="nucleotide sequence ID" value="NZ_JAQQXT010000002.1"/>
</dbReference>
<dbReference type="PANTHER" id="PTHR34227">
    <property type="entry name" value="CHAPERONE PROTEIN YCDY"/>
    <property type="match status" value="1"/>
</dbReference>
<keyword evidence="1" id="KW-0143">Chaperone</keyword>
<dbReference type="SUPFAM" id="SSF89155">
    <property type="entry name" value="TorD-like"/>
    <property type="match status" value="1"/>
</dbReference>
<dbReference type="InterPro" id="IPR050289">
    <property type="entry name" value="TorD/DmsD_chaperones"/>
</dbReference>
<dbReference type="InterPro" id="IPR036411">
    <property type="entry name" value="TorD-like_sf"/>
</dbReference>
<evidence type="ECO:0000256" key="1">
    <source>
        <dbReference type="ARBA" id="ARBA00023186"/>
    </source>
</evidence>
<dbReference type="Proteomes" id="UP001221189">
    <property type="component" value="Unassembled WGS sequence"/>
</dbReference>
<sequence>MSSSVPLEFQSPENIGSSEELARAEVYGLLAELFFAPPSQDLFDQLRVAVTEAPMAGAFLERSWGELVGASRRLSLSAVEAEYVALFGGVGKPAVCVFASWYLAGALNQQPLVQVRRTLELLGLERPQGVLETEDHIASLCEVMRYLIAGDDLSVSNLAAQQRFFNSHLRAWVDGLCDALSAQAQANFYRAVADFARDFFAVEAQGFDLLEV</sequence>
<proteinExistence type="predicted"/>
<organism evidence="2 3">
    <name type="scientific">Roseateles albus</name>
    <dbReference type="NCBI Taxonomy" id="2987525"/>
    <lineage>
        <taxon>Bacteria</taxon>
        <taxon>Pseudomonadati</taxon>
        <taxon>Pseudomonadota</taxon>
        <taxon>Betaproteobacteria</taxon>
        <taxon>Burkholderiales</taxon>
        <taxon>Sphaerotilaceae</taxon>
        <taxon>Roseateles</taxon>
    </lineage>
</organism>
<dbReference type="EMBL" id="JAQQXT010000002">
    <property type="protein sequence ID" value="MDC8770799.1"/>
    <property type="molecule type" value="Genomic_DNA"/>
</dbReference>
<evidence type="ECO:0000313" key="2">
    <source>
        <dbReference type="EMBL" id="MDC8770799.1"/>
    </source>
</evidence>
<dbReference type="PANTHER" id="PTHR34227:SF1">
    <property type="entry name" value="DIMETHYL SULFOXIDE REDUCTASE CHAPERONE-RELATED"/>
    <property type="match status" value="1"/>
</dbReference>
<name>A0ABT5KA25_9BURK</name>
<accession>A0ABT5KA25</accession>
<dbReference type="Pfam" id="PF02613">
    <property type="entry name" value="Nitrate_red_del"/>
    <property type="match status" value="1"/>
</dbReference>
<reference evidence="2 3" key="1">
    <citation type="submission" date="2022-10" db="EMBL/GenBank/DDBJ databases">
        <title>Paucibacter sp. hw1 Genome sequencing.</title>
        <authorList>
            <person name="Park S."/>
        </authorList>
    </citation>
    <scope>NUCLEOTIDE SEQUENCE [LARGE SCALE GENOMIC DNA]</scope>
    <source>
        <strain evidence="3">hw1</strain>
    </source>
</reference>
<protein>
    <submittedName>
        <fullName evidence="2">Molecular chaperone TorD family protein</fullName>
    </submittedName>
</protein>
<keyword evidence="3" id="KW-1185">Reference proteome</keyword>
<dbReference type="Gene3D" id="1.10.3480.10">
    <property type="entry name" value="TorD-like"/>
    <property type="match status" value="1"/>
</dbReference>
<evidence type="ECO:0000313" key="3">
    <source>
        <dbReference type="Proteomes" id="UP001221189"/>
    </source>
</evidence>
<comment type="caution">
    <text evidence="2">The sequence shown here is derived from an EMBL/GenBank/DDBJ whole genome shotgun (WGS) entry which is preliminary data.</text>
</comment>